<keyword evidence="2" id="KW-1185">Reference proteome</keyword>
<comment type="caution">
    <text evidence="1">The sequence shown here is derived from an EMBL/GenBank/DDBJ whole genome shotgun (WGS) entry which is preliminary data.</text>
</comment>
<sequence length="589" mass="63279">MVNITYGVVTSGTSANDAIINTAGTDMIVAQGDGTLASFDAGDISWILTCTALVWLMIPGLGYLYSGLVRRKNALSLLFLTIVALAITSFQWWFWGYSLVFSETGGLFWGNLKNFCFMGVLGRPIPEANNKLPELVFATYEMMFACLVPAIVLGAAAERSRVLPAMVFIFAWTTLVYDPLAHWIWSANGWAFKWGVLDYAGGVPVEIASGIGGLAYSYFIGKRRGYGTERILYKPHNVGHVILGTILLAVGWLGFNGGSTFAANLRAAMAIFCTNLAGSVGGIVWMIMDFRLERKWSVVGFCTGMIAGLVAITPAAGNVGTPAAALIGLVAAVLSNLATRLKVTMRVDDPMDIFAVHALAGIVGTFMTGIFAQASVINNDGYTIAPGGWLDGNWVQLGKQTAWICVGVGWTFVVTYAIMFVINLVPGLHFRASEEAEVVGMDEVEHDEYVADYAWVQRDLEGNAPERTSADPREFMSEKHPTVGATAEIKSVSQPITEDGSLASAGLAGGRADMSAGICHNQSLVRGHDAEKEMMRGRGEGGFTTEPLSEHALERVESGRGHEIRGEDFKRIEARGRGEGGIADRDGPL</sequence>
<dbReference type="Proteomes" id="UP001227268">
    <property type="component" value="Unassembled WGS sequence"/>
</dbReference>
<protein>
    <submittedName>
        <fullName evidence="1">Uncharacterized protein</fullName>
    </submittedName>
</protein>
<accession>A0ACC2VA96</accession>
<gene>
    <name evidence="1" type="ORF">QFC21_005384</name>
</gene>
<reference evidence="1" key="1">
    <citation type="submission" date="2023-04" db="EMBL/GenBank/DDBJ databases">
        <title>Draft Genome sequencing of Naganishia species isolated from polar environments using Oxford Nanopore Technology.</title>
        <authorList>
            <person name="Leo P."/>
            <person name="Venkateswaran K."/>
        </authorList>
    </citation>
    <scope>NUCLEOTIDE SEQUENCE</scope>
    <source>
        <strain evidence="1">MNA-CCFEE 5423</strain>
    </source>
</reference>
<organism evidence="1 2">
    <name type="scientific">Naganishia friedmannii</name>
    <dbReference type="NCBI Taxonomy" id="89922"/>
    <lineage>
        <taxon>Eukaryota</taxon>
        <taxon>Fungi</taxon>
        <taxon>Dikarya</taxon>
        <taxon>Basidiomycota</taxon>
        <taxon>Agaricomycotina</taxon>
        <taxon>Tremellomycetes</taxon>
        <taxon>Filobasidiales</taxon>
        <taxon>Filobasidiaceae</taxon>
        <taxon>Naganishia</taxon>
    </lineage>
</organism>
<proteinExistence type="predicted"/>
<evidence type="ECO:0000313" key="1">
    <source>
        <dbReference type="EMBL" id="KAJ9096020.1"/>
    </source>
</evidence>
<name>A0ACC2VA96_9TREE</name>
<evidence type="ECO:0000313" key="2">
    <source>
        <dbReference type="Proteomes" id="UP001227268"/>
    </source>
</evidence>
<dbReference type="EMBL" id="JASBWT010000020">
    <property type="protein sequence ID" value="KAJ9096020.1"/>
    <property type="molecule type" value="Genomic_DNA"/>
</dbReference>